<name>A0ABR2ID53_9EUKA</name>
<dbReference type="EMBL" id="JAPFFF010000018">
    <property type="protein sequence ID" value="KAK8860969.1"/>
    <property type="molecule type" value="Genomic_DNA"/>
</dbReference>
<accession>A0ABR2ID53</accession>
<organism evidence="1 2">
    <name type="scientific">Tritrichomonas musculus</name>
    <dbReference type="NCBI Taxonomy" id="1915356"/>
    <lineage>
        <taxon>Eukaryota</taxon>
        <taxon>Metamonada</taxon>
        <taxon>Parabasalia</taxon>
        <taxon>Tritrichomonadida</taxon>
        <taxon>Tritrichomonadidae</taxon>
        <taxon>Tritrichomonas</taxon>
    </lineage>
</organism>
<evidence type="ECO:0000313" key="2">
    <source>
        <dbReference type="Proteomes" id="UP001470230"/>
    </source>
</evidence>
<protein>
    <submittedName>
        <fullName evidence="1">Uncharacterized protein</fullName>
    </submittedName>
</protein>
<dbReference type="Proteomes" id="UP001470230">
    <property type="component" value="Unassembled WGS sequence"/>
</dbReference>
<reference evidence="1 2" key="1">
    <citation type="submission" date="2024-04" db="EMBL/GenBank/DDBJ databases">
        <title>Tritrichomonas musculus Genome.</title>
        <authorList>
            <person name="Alves-Ferreira E."/>
            <person name="Grigg M."/>
            <person name="Lorenzi H."/>
            <person name="Galac M."/>
        </authorList>
    </citation>
    <scope>NUCLEOTIDE SEQUENCE [LARGE SCALE GENOMIC DNA]</scope>
    <source>
        <strain evidence="1 2">EAF2021</strain>
    </source>
</reference>
<proteinExistence type="predicted"/>
<sequence>MSKEEFVSKFGTNLSQNILSPCRPPKNDQVVEDEHLNAINNYILENDDTIE</sequence>
<evidence type="ECO:0000313" key="1">
    <source>
        <dbReference type="EMBL" id="KAK8860969.1"/>
    </source>
</evidence>
<gene>
    <name evidence="1" type="ORF">M9Y10_012661</name>
</gene>
<keyword evidence="2" id="KW-1185">Reference proteome</keyword>
<comment type="caution">
    <text evidence="1">The sequence shown here is derived from an EMBL/GenBank/DDBJ whole genome shotgun (WGS) entry which is preliminary data.</text>
</comment>